<dbReference type="InterPro" id="IPR033739">
    <property type="entry name" value="M10A_MMP"/>
</dbReference>
<evidence type="ECO:0000313" key="16">
    <source>
        <dbReference type="Proteomes" id="UP000694393"/>
    </source>
</evidence>
<dbReference type="InterPro" id="IPR018487">
    <property type="entry name" value="Hemopexin-like_repeat"/>
</dbReference>
<dbReference type="GO" id="GO:0006508">
    <property type="term" value="P:proteolysis"/>
    <property type="evidence" value="ECO:0007669"/>
    <property type="project" value="UniProtKB-KW"/>
</dbReference>
<keyword evidence="2" id="KW-0645">Protease</keyword>
<keyword evidence="4" id="KW-0677">Repeat</keyword>
<feature type="repeat" description="Hemopexin" evidence="12">
    <location>
        <begin position="373"/>
        <end position="421"/>
    </location>
</feature>
<dbReference type="Ensembl" id="ENSPCET00000014430.1">
    <property type="protein sequence ID" value="ENSPCEP00000013914.1"/>
    <property type="gene ID" value="ENSPCEG00000010495.1"/>
</dbReference>
<evidence type="ECO:0000256" key="12">
    <source>
        <dbReference type="PROSITE-ProRule" id="PRU01011"/>
    </source>
</evidence>
<dbReference type="SUPFAM" id="SSF47090">
    <property type="entry name" value="PGBD-like"/>
    <property type="match status" value="1"/>
</dbReference>
<feature type="binding site" evidence="11">
    <location>
        <position position="219"/>
    </location>
    <ligand>
        <name>Zn(2+)</name>
        <dbReference type="ChEBI" id="CHEBI:29105"/>
        <label>1</label>
    </ligand>
</feature>
<evidence type="ECO:0000313" key="15">
    <source>
        <dbReference type="Ensembl" id="ENSPCEP00000013914.1"/>
    </source>
</evidence>
<evidence type="ECO:0000256" key="8">
    <source>
        <dbReference type="ARBA" id="ARBA00023049"/>
    </source>
</evidence>
<keyword evidence="16" id="KW-1185">Reference proteome</keyword>
<dbReference type="AlphaFoldDB" id="A0A8C8VK35"/>
<dbReference type="GO" id="GO:0008270">
    <property type="term" value="F:zinc ion binding"/>
    <property type="evidence" value="ECO:0007669"/>
    <property type="project" value="InterPro"/>
</dbReference>
<dbReference type="PRINTS" id="PR00138">
    <property type="entry name" value="MATRIXIN"/>
</dbReference>
<feature type="binding site" evidence="11">
    <location>
        <position position="257"/>
    </location>
    <ligand>
        <name>Zn(2+)</name>
        <dbReference type="ChEBI" id="CHEBI:29105"/>
        <label>2</label>
        <note>catalytic</note>
    </ligand>
</feature>
<feature type="repeat" description="Hemopexin" evidence="12">
    <location>
        <begin position="422"/>
        <end position="470"/>
    </location>
</feature>
<dbReference type="InterPro" id="IPR001818">
    <property type="entry name" value="Pept_M10_metallopeptidase"/>
</dbReference>
<dbReference type="CDD" id="cd04278">
    <property type="entry name" value="ZnMc_MMP"/>
    <property type="match status" value="1"/>
</dbReference>
<dbReference type="GO" id="GO:0004222">
    <property type="term" value="F:metalloendopeptidase activity"/>
    <property type="evidence" value="ECO:0007669"/>
    <property type="project" value="InterPro"/>
</dbReference>
<dbReference type="InterPro" id="IPR021190">
    <property type="entry name" value="Pept_M10A"/>
</dbReference>
<evidence type="ECO:0000256" key="13">
    <source>
        <dbReference type="SAM" id="MobiDB-lite"/>
    </source>
</evidence>
<dbReference type="Proteomes" id="UP000694393">
    <property type="component" value="Unplaced"/>
</dbReference>
<evidence type="ECO:0000256" key="10">
    <source>
        <dbReference type="PIRSR" id="PIRSR621190-1"/>
    </source>
</evidence>
<keyword evidence="6 11" id="KW-0862">Zinc</keyword>
<comment type="cofactor">
    <cofactor evidence="11">
        <name>Ca(2+)</name>
        <dbReference type="ChEBI" id="CHEBI:29108"/>
    </cofactor>
    <text evidence="11">Can bind about 5 Ca(2+) ions per subunit.</text>
</comment>
<dbReference type="PANTHER" id="PTHR10201:SF142">
    <property type="entry name" value="MATRIX METALLOPROTEINASE-25"/>
    <property type="match status" value="1"/>
</dbReference>
<dbReference type="InterPro" id="IPR024079">
    <property type="entry name" value="MetalloPept_cat_dom_sf"/>
</dbReference>
<evidence type="ECO:0000256" key="6">
    <source>
        <dbReference type="ARBA" id="ARBA00022833"/>
    </source>
</evidence>
<keyword evidence="9" id="KW-0865">Zymogen</keyword>
<evidence type="ECO:0000256" key="1">
    <source>
        <dbReference type="ARBA" id="ARBA00010370"/>
    </source>
</evidence>
<feature type="compositionally biased region" description="Gly residues" evidence="13">
    <location>
        <begin position="21"/>
        <end position="32"/>
    </location>
</feature>
<dbReference type="SMART" id="SM00120">
    <property type="entry name" value="HX"/>
    <property type="match status" value="3"/>
</dbReference>
<feature type="binding site" evidence="11">
    <location>
        <position position="204"/>
    </location>
    <ligand>
        <name>Zn(2+)</name>
        <dbReference type="ChEBI" id="CHEBI:29105"/>
        <label>1</label>
    </ligand>
</feature>
<evidence type="ECO:0000256" key="3">
    <source>
        <dbReference type="ARBA" id="ARBA00022723"/>
    </source>
</evidence>
<comment type="cofactor">
    <cofactor evidence="11">
        <name>Zn(2+)</name>
        <dbReference type="ChEBI" id="CHEBI:29105"/>
    </cofactor>
    <text evidence="11">Binds 2 Zn(2+) ions per subunit.</text>
</comment>
<dbReference type="Pfam" id="PF01471">
    <property type="entry name" value="PG_binding_1"/>
    <property type="match status" value="1"/>
</dbReference>
<dbReference type="PANTHER" id="PTHR10201">
    <property type="entry name" value="MATRIX METALLOPROTEINASE"/>
    <property type="match status" value="1"/>
</dbReference>
<feature type="binding site" evidence="11">
    <location>
        <position position="194"/>
    </location>
    <ligand>
        <name>Ca(2+)</name>
        <dbReference type="ChEBI" id="CHEBI:29108"/>
        <label>2</label>
    </ligand>
</feature>
<feature type="binding site" evidence="11">
    <location>
        <position position="211"/>
    </location>
    <ligand>
        <name>Ca(2+)</name>
        <dbReference type="ChEBI" id="CHEBI:29108"/>
        <label>3</label>
    </ligand>
</feature>
<proteinExistence type="inferred from homology"/>
<feature type="domain" description="Peptidase metallopeptidase" evidence="14">
    <location>
        <begin position="148"/>
        <end position="305"/>
    </location>
</feature>
<feature type="binding site" evidence="11">
    <location>
        <position position="236"/>
    </location>
    <ligand>
        <name>Ca(2+)</name>
        <dbReference type="ChEBI" id="CHEBI:29108"/>
        <label>1</label>
    </ligand>
</feature>
<feature type="binding site" evidence="11">
    <location>
        <position position="212"/>
    </location>
    <ligand>
        <name>Ca(2+)</name>
        <dbReference type="ChEBI" id="CHEBI:29108"/>
        <label>3</label>
    </ligand>
</feature>
<dbReference type="Pfam" id="PF00045">
    <property type="entry name" value="Hemopexin"/>
    <property type="match status" value="3"/>
</dbReference>
<organism evidence="15 16">
    <name type="scientific">Pelusios castaneus</name>
    <name type="common">West African mud turtle</name>
    <dbReference type="NCBI Taxonomy" id="367368"/>
    <lineage>
        <taxon>Eukaryota</taxon>
        <taxon>Metazoa</taxon>
        <taxon>Chordata</taxon>
        <taxon>Craniata</taxon>
        <taxon>Vertebrata</taxon>
        <taxon>Euteleostomi</taxon>
        <taxon>Archelosauria</taxon>
        <taxon>Testudinata</taxon>
        <taxon>Testudines</taxon>
        <taxon>Pleurodira</taxon>
        <taxon>Pelomedusidae</taxon>
        <taxon>Pelusios</taxon>
    </lineage>
</organism>
<dbReference type="CDD" id="cd00094">
    <property type="entry name" value="HX"/>
    <property type="match status" value="1"/>
</dbReference>
<feature type="binding site" description="in inhibited form" evidence="11">
    <location>
        <position position="127"/>
    </location>
    <ligand>
        <name>Zn(2+)</name>
        <dbReference type="ChEBI" id="CHEBI:29105"/>
        <label>2</label>
        <note>catalytic</note>
    </ligand>
</feature>
<dbReference type="SMART" id="SM00235">
    <property type="entry name" value="ZnMc"/>
    <property type="match status" value="1"/>
</dbReference>
<dbReference type="Gene3D" id="2.110.10.10">
    <property type="entry name" value="Hemopexin-like domain"/>
    <property type="match status" value="2"/>
</dbReference>
<feature type="binding site" evidence="11">
    <location>
        <position position="261"/>
    </location>
    <ligand>
        <name>Zn(2+)</name>
        <dbReference type="ChEBI" id="CHEBI:29105"/>
        <label>2</label>
        <note>catalytic</note>
    </ligand>
</feature>
<keyword evidence="3 11" id="KW-0479">Metal-binding</keyword>
<dbReference type="InterPro" id="IPR036375">
    <property type="entry name" value="Hemopexin-like_dom_sf"/>
</dbReference>
<reference evidence="15" key="1">
    <citation type="submission" date="2025-08" db="UniProtKB">
        <authorList>
            <consortium name="Ensembl"/>
        </authorList>
    </citation>
    <scope>IDENTIFICATION</scope>
</reference>
<evidence type="ECO:0000259" key="14">
    <source>
        <dbReference type="SMART" id="SM00235"/>
    </source>
</evidence>
<feature type="region of interest" description="Disordered" evidence="13">
    <location>
        <begin position="1"/>
        <end position="32"/>
    </location>
</feature>
<feature type="binding site" evidence="11">
    <location>
        <position position="235"/>
    </location>
    <ligand>
        <name>Ca(2+)</name>
        <dbReference type="ChEBI" id="CHEBI:29108"/>
        <label>3</label>
    </ligand>
</feature>
<feature type="binding site" evidence="11">
    <location>
        <position position="267"/>
    </location>
    <ligand>
        <name>Zn(2+)</name>
        <dbReference type="ChEBI" id="CHEBI:29105"/>
        <label>2</label>
        <note>catalytic</note>
    </ligand>
</feature>
<dbReference type="SUPFAM" id="SSF50923">
    <property type="entry name" value="Hemopexin-like domain"/>
    <property type="match status" value="1"/>
</dbReference>
<keyword evidence="7 11" id="KW-0106">Calcium</keyword>
<dbReference type="InterPro" id="IPR002477">
    <property type="entry name" value="Peptidoglycan-bd-like"/>
</dbReference>
<feature type="active site" evidence="10">
    <location>
        <position position="258"/>
    </location>
</feature>
<feature type="binding site" evidence="11">
    <location>
        <position position="474"/>
    </location>
    <ligand>
        <name>Ca(2+)</name>
        <dbReference type="ChEBI" id="CHEBI:29108"/>
        <label>4</label>
    </ligand>
</feature>
<dbReference type="Gene3D" id="3.40.390.10">
    <property type="entry name" value="Collagenase (Catalytic Domain)"/>
    <property type="match status" value="1"/>
</dbReference>
<feature type="repeat" description="Hemopexin" evidence="12">
    <location>
        <begin position="510"/>
        <end position="555"/>
    </location>
</feature>
<protein>
    <recommendedName>
        <fullName evidence="14">Peptidase metallopeptidase domain-containing protein</fullName>
    </recommendedName>
</protein>
<evidence type="ECO:0000256" key="4">
    <source>
        <dbReference type="ARBA" id="ARBA00022737"/>
    </source>
</evidence>
<reference evidence="15" key="2">
    <citation type="submission" date="2025-09" db="UniProtKB">
        <authorList>
            <consortium name="Ensembl"/>
        </authorList>
    </citation>
    <scope>IDENTIFICATION</scope>
</reference>
<dbReference type="PROSITE" id="PS51642">
    <property type="entry name" value="HEMOPEXIN_2"/>
    <property type="match status" value="3"/>
</dbReference>
<evidence type="ECO:0000256" key="11">
    <source>
        <dbReference type="PIRSR" id="PIRSR621190-2"/>
    </source>
</evidence>
<accession>A0A8C8VK35</accession>
<keyword evidence="5" id="KW-0378">Hydrolase</keyword>
<dbReference type="GO" id="GO:0030198">
    <property type="term" value="P:extracellular matrix organization"/>
    <property type="evidence" value="ECO:0007669"/>
    <property type="project" value="TreeGrafter"/>
</dbReference>
<feature type="binding site" evidence="11">
    <location>
        <position position="238"/>
    </location>
    <ligand>
        <name>Ca(2+)</name>
        <dbReference type="ChEBI" id="CHEBI:29108"/>
        <label>3</label>
    </ligand>
</feature>
<dbReference type="SUPFAM" id="SSF55486">
    <property type="entry name" value="Metalloproteases ('zincins'), catalytic domain"/>
    <property type="match status" value="1"/>
</dbReference>
<name>A0A8C8VK35_9SAUR</name>
<evidence type="ECO:0000256" key="5">
    <source>
        <dbReference type="ARBA" id="ARBA00022801"/>
    </source>
</evidence>
<feature type="binding site" evidence="11">
    <location>
        <position position="206"/>
    </location>
    <ligand>
        <name>Zn(2+)</name>
        <dbReference type="ChEBI" id="CHEBI:29105"/>
        <label>1</label>
    </ligand>
</feature>
<dbReference type="InterPro" id="IPR000585">
    <property type="entry name" value="Hemopexin-like_dom"/>
</dbReference>
<dbReference type="GO" id="GO:0030574">
    <property type="term" value="P:collagen catabolic process"/>
    <property type="evidence" value="ECO:0007669"/>
    <property type="project" value="TreeGrafter"/>
</dbReference>
<evidence type="ECO:0000256" key="7">
    <source>
        <dbReference type="ARBA" id="ARBA00022837"/>
    </source>
</evidence>
<feature type="binding site" evidence="11">
    <location>
        <position position="275"/>
    </location>
    <ligand>
        <name>Zn(2+)</name>
        <dbReference type="ChEBI" id="CHEBI:29105"/>
        <label>2</label>
        <note>catalytic</note>
    </ligand>
</feature>
<dbReference type="GO" id="GO:0031012">
    <property type="term" value="C:extracellular matrix"/>
    <property type="evidence" value="ECO:0007669"/>
    <property type="project" value="InterPro"/>
</dbReference>
<dbReference type="InterPro" id="IPR006026">
    <property type="entry name" value="Peptidase_Metallo"/>
</dbReference>
<feature type="binding site" evidence="11">
    <location>
        <position position="233"/>
    </location>
    <ligand>
        <name>Zn(2+)</name>
        <dbReference type="ChEBI" id="CHEBI:29105"/>
        <label>1</label>
    </ligand>
</feature>
<comment type="similarity">
    <text evidence="1">Belongs to the peptidase M10A family.</text>
</comment>
<dbReference type="Pfam" id="PF00413">
    <property type="entry name" value="Peptidase_M10"/>
    <property type="match status" value="1"/>
</dbReference>
<feature type="binding site" evidence="11">
    <location>
        <position position="428"/>
    </location>
    <ligand>
        <name>Ca(2+)</name>
        <dbReference type="ChEBI" id="CHEBI:29108"/>
        <label>5</label>
    </ligand>
</feature>
<evidence type="ECO:0000256" key="9">
    <source>
        <dbReference type="ARBA" id="ARBA00023145"/>
    </source>
</evidence>
<dbReference type="GO" id="GO:0005615">
    <property type="term" value="C:extracellular space"/>
    <property type="evidence" value="ECO:0007669"/>
    <property type="project" value="TreeGrafter"/>
</dbReference>
<feature type="binding site" evidence="11">
    <location>
        <position position="238"/>
    </location>
    <ligand>
        <name>Ca(2+)</name>
        <dbReference type="ChEBI" id="CHEBI:29108"/>
        <label>1</label>
    </ligand>
</feature>
<keyword evidence="8" id="KW-0482">Metalloprotease</keyword>
<dbReference type="GO" id="GO:0005886">
    <property type="term" value="C:plasma membrane"/>
    <property type="evidence" value="ECO:0007669"/>
    <property type="project" value="TreeGrafter"/>
</dbReference>
<feature type="binding site" evidence="11">
    <location>
        <position position="231"/>
    </location>
    <ligand>
        <name>Ca(2+)</name>
        <dbReference type="ChEBI" id="CHEBI:29108"/>
        <label>2</label>
    </ligand>
</feature>
<dbReference type="InterPro" id="IPR036365">
    <property type="entry name" value="PGBD-like_sf"/>
</dbReference>
<feature type="binding site" evidence="11">
    <location>
        <position position="476"/>
    </location>
    <ligand>
        <name>Ca(2+)</name>
        <dbReference type="ChEBI" id="CHEBI:29108"/>
        <label>5</label>
    </ligand>
</feature>
<sequence>MLPGRRPLLPKAIPFPTPSSGGRGRGNGTGEGNPGGVFLIFALLQLNNGSSEHRMGQGIRTPQQQPLRREDWLTRYGYLPPPDPLQARLQTQEGLSDAIKLMQKFAGLQETGMLDERTLAMMDQPRCSLPDIIGTSELMRRRKRYAHSGSVWAKKQLTWSLSQAQVRSLLFYALQAWSNASALTFLEVPSDSADILVEFSRSFHQDGYPFDGPGSTLAHAFFPGEHPISGDTHFDDEETWIYDPHAQAQDLFAVAVHEFGHALGLAHSTSKESIMMPYYQGPQGLPYLYQLPPDDTLGIQTLYVSTPPIPTLPHTPSPLLPFPLPLSLHRSPLHWALPFLIPSFPISVGNIQPTPVLLIGLSVCLHRPRPPAPDRCQAHFDAIANIRGEVFFFKRQRFWVFADTQVDRGSPRPTTDLGLPPGVTVEAAFVWGHNGKTYFFEGTRYWRFDDWAGTVEPGYPRPLTLWKGVPSGLDDVISWNDGKWHSKCWELPWRYCSATHLQSPLRQMPHSQLSLSFSAGSTYFFKGTQYWRFLGGSVEADSGYPKSAPQDWMYCQGSPTASPAPGPRGGPGKPGGGQCLCSGAGPSSLPALLPWILALAWALR</sequence>
<evidence type="ECO:0000256" key="2">
    <source>
        <dbReference type="ARBA" id="ARBA00022670"/>
    </source>
</evidence>